<accession>A0A1H3WN07</accession>
<feature type="transmembrane region" description="Helical" evidence="1">
    <location>
        <begin position="45"/>
        <end position="67"/>
    </location>
</feature>
<dbReference type="RefSeq" id="WP_092632195.1">
    <property type="nucleotide sequence ID" value="NZ_FNQT01000001.1"/>
</dbReference>
<proteinExistence type="predicted"/>
<keyword evidence="1" id="KW-0812">Transmembrane</keyword>
<evidence type="ECO:0000313" key="2">
    <source>
        <dbReference type="EMBL" id="SDZ87744.1"/>
    </source>
</evidence>
<dbReference type="AlphaFoldDB" id="A0A1H3WN07"/>
<keyword evidence="1" id="KW-1133">Transmembrane helix</keyword>
<dbReference type="STRING" id="555874.SAMN04488065_0951"/>
<organism evidence="2 3">
    <name type="scientific">Haloplanus vescus</name>
    <dbReference type="NCBI Taxonomy" id="555874"/>
    <lineage>
        <taxon>Archaea</taxon>
        <taxon>Methanobacteriati</taxon>
        <taxon>Methanobacteriota</taxon>
        <taxon>Stenosarchaea group</taxon>
        <taxon>Halobacteria</taxon>
        <taxon>Halobacteriales</taxon>
        <taxon>Haloferacaceae</taxon>
        <taxon>Haloplanus</taxon>
    </lineage>
</organism>
<feature type="transmembrane region" description="Helical" evidence="1">
    <location>
        <begin position="20"/>
        <end position="38"/>
    </location>
</feature>
<evidence type="ECO:0000313" key="3">
    <source>
        <dbReference type="Proteomes" id="UP000236755"/>
    </source>
</evidence>
<name>A0A1H3WN07_9EURY</name>
<gene>
    <name evidence="2" type="ORF">SAMN04488065_0951</name>
</gene>
<keyword evidence="3" id="KW-1185">Reference proteome</keyword>
<keyword evidence="1" id="KW-0472">Membrane</keyword>
<reference evidence="2 3" key="1">
    <citation type="submission" date="2016-10" db="EMBL/GenBank/DDBJ databases">
        <authorList>
            <person name="de Groot N.N."/>
        </authorList>
    </citation>
    <scope>NUCLEOTIDE SEQUENCE [LARGE SCALE GENOMIC DNA]</scope>
    <source>
        <strain evidence="2 3">CGMCC 1.8712</strain>
    </source>
</reference>
<dbReference type="Proteomes" id="UP000236755">
    <property type="component" value="Unassembled WGS sequence"/>
</dbReference>
<sequence>MTTDTPISTADDSSLLGLTWYHHAVAFAYSVSAAVSASPAPLDRLAVEFVGSLLGAYIVVVLLTFVWRRVVPRFL</sequence>
<dbReference type="EMBL" id="FNQT01000001">
    <property type="protein sequence ID" value="SDZ87744.1"/>
    <property type="molecule type" value="Genomic_DNA"/>
</dbReference>
<evidence type="ECO:0000256" key="1">
    <source>
        <dbReference type="SAM" id="Phobius"/>
    </source>
</evidence>
<protein>
    <submittedName>
        <fullName evidence="2">Uncharacterized protein</fullName>
    </submittedName>
</protein>